<evidence type="ECO:0000313" key="5">
    <source>
        <dbReference type="EMBL" id="ACI65241.1"/>
    </source>
</evidence>
<evidence type="ECO:0000259" key="4">
    <source>
        <dbReference type="SMART" id="SM00852"/>
    </source>
</evidence>
<dbReference type="Gene3D" id="3.40.980.10">
    <property type="entry name" value="MoaB/Mog-like domain"/>
    <property type="match status" value="1"/>
</dbReference>
<gene>
    <name evidence="5" type="ORF">PHATR_13395</name>
</gene>
<reference evidence="6" key="2">
    <citation type="submission" date="2008-08" db="EMBL/GenBank/DDBJ databases">
        <authorList>
            <consortium name="Diatom Consortium"/>
            <person name="Grigoriev I."/>
            <person name="Grimwood J."/>
            <person name="Kuo A."/>
            <person name="Otillar R.P."/>
            <person name="Salamov A."/>
            <person name="Detter J.C."/>
            <person name="Lindquist E."/>
            <person name="Shapiro H."/>
            <person name="Lucas S."/>
            <person name="Glavina del Rio T."/>
            <person name="Pitluck S."/>
            <person name="Rokhsar D."/>
            <person name="Bowler C."/>
        </authorList>
    </citation>
    <scope>GENOME REANNOTATION</scope>
    <source>
        <strain evidence="6">CCAP 1055/1</strain>
    </source>
</reference>
<dbReference type="PANTHER" id="PTHR43764">
    <property type="entry name" value="MOLYBDENUM COFACTOR BIOSYNTHESIS"/>
    <property type="match status" value="1"/>
</dbReference>
<comment type="pathway">
    <text evidence="1">Cofactor biosynthesis; molybdopterin biosynthesis.</text>
</comment>
<evidence type="ECO:0000256" key="3">
    <source>
        <dbReference type="ARBA" id="ARBA00023150"/>
    </source>
</evidence>
<name>B5Y436_PHATC</name>
<dbReference type="InParanoid" id="B5Y436"/>
<dbReference type="EC" id="2.10.1.1" evidence="2"/>
<protein>
    <recommendedName>
        <fullName evidence="2">molybdopterin molybdotransferase</fullName>
        <ecNumber evidence="2">2.10.1.1</ecNumber>
    </recommendedName>
</protein>
<dbReference type="InterPro" id="IPR036425">
    <property type="entry name" value="MoaB/Mog-like_dom_sf"/>
</dbReference>
<dbReference type="STRING" id="556484.B5Y436"/>
<dbReference type="PANTHER" id="PTHR43764:SF1">
    <property type="entry name" value="MOLYBDOPTERIN MOLYBDOTRANSFERASE"/>
    <property type="match status" value="1"/>
</dbReference>
<dbReference type="InterPro" id="IPR008284">
    <property type="entry name" value="MoCF_biosynth_CS"/>
</dbReference>
<accession>B5Y436</accession>
<reference evidence="5 6" key="1">
    <citation type="journal article" date="2008" name="Nature">
        <title>The Phaeodactylum genome reveals the evolutionary history of diatom genomes.</title>
        <authorList>
            <person name="Bowler C."/>
            <person name="Allen A.E."/>
            <person name="Badger J.H."/>
            <person name="Grimwood J."/>
            <person name="Jabbari K."/>
            <person name="Kuo A."/>
            <person name="Maheswari U."/>
            <person name="Martens C."/>
            <person name="Maumus F."/>
            <person name="Otillar R.P."/>
            <person name="Rayko E."/>
            <person name="Salamov A."/>
            <person name="Vandepoele K."/>
            <person name="Beszteri B."/>
            <person name="Gruber A."/>
            <person name="Heijde M."/>
            <person name="Katinka M."/>
            <person name="Mock T."/>
            <person name="Valentin K."/>
            <person name="Verret F."/>
            <person name="Berges J.A."/>
            <person name="Brownlee C."/>
            <person name="Cadoret J.P."/>
            <person name="Chiovitti A."/>
            <person name="Choi C.J."/>
            <person name="Coesel S."/>
            <person name="De Martino A."/>
            <person name="Detter J.C."/>
            <person name="Durkin C."/>
            <person name="Falciatore A."/>
            <person name="Fournet J."/>
            <person name="Haruta M."/>
            <person name="Huysman M.J."/>
            <person name="Jenkins B.D."/>
            <person name="Jiroutova K."/>
            <person name="Jorgensen R.E."/>
            <person name="Joubert Y."/>
            <person name="Kaplan A."/>
            <person name="Kroger N."/>
            <person name="Kroth P.G."/>
            <person name="La Roche J."/>
            <person name="Lindquist E."/>
            <person name="Lommer M."/>
            <person name="Martin-Jezequel V."/>
            <person name="Lopez P.J."/>
            <person name="Lucas S."/>
            <person name="Mangogna M."/>
            <person name="McGinnis K."/>
            <person name="Medlin L.K."/>
            <person name="Montsant A."/>
            <person name="Oudot-Le Secq M.P."/>
            <person name="Napoli C."/>
            <person name="Obornik M."/>
            <person name="Parker M.S."/>
            <person name="Petit J.L."/>
            <person name="Porcel B.M."/>
            <person name="Poulsen N."/>
            <person name="Robison M."/>
            <person name="Rychlewski L."/>
            <person name="Rynearson T.A."/>
            <person name="Schmutz J."/>
            <person name="Shapiro H."/>
            <person name="Siaut M."/>
            <person name="Stanley M."/>
            <person name="Sussman M.R."/>
            <person name="Taylor A.R."/>
            <person name="Vardi A."/>
            <person name="von Dassow P."/>
            <person name="Vyverman W."/>
            <person name="Willis A."/>
            <person name="Wyrwicz L.S."/>
            <person name="Rokhsar D.S."/>
            <person name="Weissenbach J."/>
            <person name="Armbrust E.V."/>
            <person name="Green B.R."/>
            <person name="Van de Peer Y."/>
            <person name="Grigoriev I.V."/>
        </authorList>
    </citation>
    <scope>NUCLEOTIDE SEQUENCE [LARGE SCALE GENOMIC DNA]</scope>
    <source>
        <strain evidence="5 6">CCAP 1055/1</strain>
    </source>
</reference>
<dbReference type="PROSITE" id="PS01078">
    <property type="entry name" value="MOCF_BIOSYNTHESIS_1"/>
    <property type="match status" value="1"/>
</dbReference>
<evidence type="ECO:0000256" key="1">
    <source>
        <dbReference type="ARBA" id="ARBA00005046"/>
    </source>
</evidence>
<dbReference type="CDD" id="cd00886">
    <property type="entry name" value="MogA_MoaB"/>
    <property type="match status" value="1"/>
</dbReference>
<dbReference type="PaxDb" id="2850-Phatr13395"/>
<proteinExistence type="predicted"/>
<dbReference type="SMART" id="SM00852">
    <property type="entry name" value="MoCF_biosynth"/>
    <property type="match status" value="1"/>
</dbReference>
<evidence type="ECO:0000313" key="6">
    <source>
        <dbReference type="Proteomes" id="UP000000759"/>
    </source>
</evidence>
<dbReference type="Pfam" id="PF00994">
    <property type="entry name" value="MoCF_biosynth"/>
    <property type="match status" value="1"/>
</dbReference>
<dbReference type="eggNOG" id="KOG2371">
    <property type="taxonomic scope" value="Eukaryota"/>
</dbReference>
<dbReference type="Proteomes" id="UP000000759">
    <property type="component" value="Chromosome 11"/>
</dbReference>
<keyword evidence="3" id="KW-0501">Molybdenum cofactor biosynthesis</keyword>
<dbReference type="InterPro" id="IPR051920">
    <property type="entry name" value="MPT_Adenylyltrnsfr/MoaC-Rel"/>
</dbReference>
<feature type="non-terminal residue" evidence="5">
    <location>
        <position position="1"/>
    </location>
</feature>
<dbReference type="AlphaFoldDB" id="B5Y436"/>
<feature type="domain" description="MoaB/Mog" evidence="4">
    <location>
        <begin position="3"/>
        <end position="152"/>
    </location>
</feature>
<dbReference type="NCBIfam" id="TIGR00177">
    <property type="entry name" value="molyb_syn"/>
    <property type="match status" value="1"/>
</dbReference>
<evidence type="ECO:0000256" key="2">
    <source>
        <dbReference type="ARBA" id="ARBA00013269"/>
    </source>
</evidence>
<dbReference type="GO" id="GO:0061599">
    <property type="term" value="F:molybdopterin molybdotransferase activity"/>
    <property type="evidence" value="ECO:0007669"/>
    <property type="project" value="UniProtKB-EC"/>
</dbReference>
<sequence>KIGILTVSDRAANNEYVTGDLSGPAVAESIHTVFADSLHPEIISAIVPDDTKAIQDQIVAWSDGNMDLILTTGGTGMSARDITPEATRSVVDQECPALMAFVTTECSRLQPLACLSRGTAGLRGNCLIANLPGNPKGAQEVVPILLPLLMHALVDIRSEAQ</sequence>
<dbReference type="GO" id="GO:0006777">
    <property type="term" value="P:Mo-molybdopterin cofactor biosynthetic process"/>
    <property type="evidence" value="ECO:0007669"/>
    <property type="project" value="UniProtKB-KW"/>
</dbReference>
<dbReference type="KEGG" id="pti:PHATR_13395"/>
<dbReference type="GeneID" id="7204435"/>
<dbReference type="SUPFAM" id="SSF53218">
    <property type="entry name" value="Molybdenum cofactor biosynthesis proteins"/>
    <property type="match status" value="1"/>
</dbReference>
<dbReference type="InterPro" id="IPR001453">
    <property type="entry name" value="MoaB/Mog_dom"/>
</dbReference>
<dbReference type="HOGENOM" id="CLU_861501_0_0_1"/>
<dbReference type="OrthoDB" id="4349954at2759"/>
<dbReference type="RefSeq" id="XP_002185771.1">
    <property type="nucleotide sequence ID" value="XM_002185735.1"/>
</dbReference>
<dbReference type="EMBL" id="CP001141">
    <property type="protein sequence ID" value="ACI65241.1"/>
    <property type="molecule type" value="Genomic_DNA"/>
</dbReference>
<keyword evidence="6" id="KW-1185">Reference proteome</keyword>
<organism evidence="5 6">
    <name type="scientific">Phaeodactylum tricornutum (strain CCAP 1055/1)</name>
    <dbReference type="NCBI Taxonomy" id="556484"/>
    <lineage>
        <taxon>Eukaryota</taxon>
        <taxon>Sar</taxon>
        <taxon>Stramenopiles</taxon>
        <taxon>Ochrophyta</taxon>
        <taxon>Bacillariophyta</taxon>
        <taxon>Bacillariophyceae</taxon>
        <taxon>Bacillariophycidae</taxon>
        <taxon>Naviculales</taxon>
        <taxon>Phaeodactylaceae</taxon>
        <taxon>Phaeodactylum</taxon>
    </lineage>
</organism>